<protein>
    <submittedName>
        <fullName evidence="3">Addiction module antidote protein, HigA family</fullName>
    </submittedName>
</protein>
<dbReference type="InterPro" id="IPR001387">
    <property type="entry name" value="Cro/C1-type_HTH"/>
</dbReference>
<dbReference type="SUPFAM" id="SSF47413">
    <property type="entry name" value="lambda repressor-like DNA-binding domains"/>
    <property type="match status" value="1"/>
</dbReference>
<dbReference type="InterPro" id="IPR013430">
    <property type="entry name" value="Toxin_antidote_HigA"/>
</dbReference>
<feature type="domain" description="HTH cro/C1-type" evidence="2">
    <location>
        <begin position="17"/>
        <end position="66"/>
    </location>
</feature>
<dbReference type="CDD" id="cd00093">
    <property type="entry name" value="HTH_XRE"/>
    <property type="match status" value="1"/>
</dbReference>
<proteinExistence type="predicted"/>
<dbReference type="NCBIfam" id="TIGR02607">
    <property type="entry name" value="antidote_HigA"/>
    <property type="match status" value="1"/>
</dbReference>
<dbReference type="InterPro" id="IPR010982">
    <property type="entry name" value="Lambda_DNA-bd_dom_sf"/>
</dbReference>
<dbReference type="Pfam" id="PF01381">
    <property type="entry name" value="HTH_3"/>
    <property type="match status" value="1"/>
</dbReference>
<dbReference type="EMBL" id="QUSG01000004">
    <property type="protein sequence ID" value="KAA3528558.1"/>
    <property type="molecule type" value="Genomic_DNA"/>
</dbReference>
<name>A0A368NYP7_AGRVI</name>
<dbReference type="PROSITE" id="PS50943">
    <property type="entry name" value="HTH_CROC1"/>
    <property type="match status" value="1"/>
</dbReference>
<dbReference type="Gene3D" id="1.10.260.40">
    <property type="entry name" value="lambda repressor-like DNA-binding domains"/>
    <property type="match status" value="1"/>
</dbReference>
<dbReference type="OrthoDB" id="7205516at2"/>
<evidence type="ECO:0000259" key="2">
    <source>
        <dbReference type="PROSITE" id="PS50943"/>
    </source>
</evidence>
<keyword evidence="1" id="KW-0238">DNA-binding</keyword>
<comment type="caution">
    <text evidence="3">The sequence shown here is derived from an EMBL/GenBank/DDBJ whole genome shotgun (WGS) entry which is preliminary data.</text>
</comment>
<reference evidence="3 4" key="1">
    <citation type="submission" date="2018-08" db="EMBL/GenBank/DDBJ databases">
        <title>Genome sequencing of Agrobacterium vitis strain ICMP 10754.</title>
        <authorList>
            <person name="Visnovsky S.B."/>
            <person name="Pitman A.R."/>
        </authorList>
    </citation>
    <scope>NUCLEOTIDE SEQUENCE [LARGE SCALE GENOMIC DNA]</scope>
    <source>
        <strain evidence="3 4">ICMP 10754</strain>
    </source>
</reference>
<evidence type="ECO:0000313" key="4">
    <source>
        <dbReference type="Proteomes" id="UP000436911"/>
    </source>
</evidence>
<gene>
    <name evidence="3" type="primary">higA</name>
    <name evidence="3" type="ORF">DXT89_09930</name>
</gene>
<evidence type="ECO:0000256" key="1">
    <source>
        <dbReference type="ARBA" id="ARBA00023125"/>
    </source>
</evidence>
<dbReference type="AlphaFoldDB" id="A0A368NYP7"/>
<dbReference type="GO" id="GO:0003677">
    <property type="term" value="F:DNA binding"/>
    <property type="evidence" value="ECO:0007669"/>
    <property type="project" value="UniProtKB-KW"/>
</dbReference>
<dbReference type="PANTHER" id="PTHR36924:SF1">
    <property type="entry name" value="ANTITOXIN HIGA-1"/>
    <property type="match status" value="1"/>
</dbReference>
<accession>A0A368NYP7</accession>
<sequence>MGWAMHPGLVVRQECLEKHGLSVTDAARVLGVDRQTLSNLLNGRSGVSPEMAIRLEKAFGLPAREWLIRQLDHELAEAMHKADGIDVQSFAGTPDDKQGAHERG</sequence>
<organism evidence="3 4">
    <name type="scientific">Agrobacterium vitis</name>
    <name type="common">Rhizobium vitis</name>
    <dbReference type="NCBI Taxonomy" id="373"/>
    <lineage>
        <taxon>Bacteria</taxon>
        <taxon>Pseudomonadati</taxon>
        <taxon>Pseudomonadota</taxon>
        <taxon>Alphaproteobacteria</taxon>
        <taxon>Hyphomicrobiales</taxon>
        <taxon>Rhizobiaceae</taxon>
        <taxon>Rhizobium/Agrobacterium group</taxon>
        <taxon>Agrobacterium</taxon>
    </lineage>
</organism>
<dbReference type="PANTHER" id="PTHR36924">
    <property type="entry name" value="ANTITOXIN HIGA-1"/>
    <property type="match status" value="1"/>
</dbReference>
<dbReference type="SMART" id="SM00530">
    <property type="entry name" value="HTH_XRE"/>
    <property type="match status" value="1"/>
</dbReference>
<evidence type="ECO:0000313" key="3">
    <source>
        <dbReference type="EMBL" id="KAA3528558.1"/>
    </source>
</evidence>
<dbReference type="Proteomes" id="UP000436911">
    <property type="component" value="Unassembled WGS sequence"/>
</dbReference>